<evidence type="ECO:0000256" key="1">
    <source>
        <dbReference type="SAM" id="Phobius"/>
    </source>
</evidence>
<protein>
    <submittedName>
        <fullName evidence="2">Uncharacterized protein</fullName>
    </submittedName>
</protein>
<sequence>MSANGRFIGRALQAGGVLVLAGFLARAAYSAAHMDAAASLGTQATVFVFALLPGLVVGGMLIWAGAGVVKRNTPPPDA</sequence>
<accession>A0A286GSD3</accession>
<name>A0A286GSD3_9PROT</name>
<reference evidence="2 3" key="1">
    <citation type="submission" date="2017-09" db="EMBL/GenBank/DDBJ databases">
        <authorList>
            <person name="Ehlers B."/>
            <person name="Leendertz F.H."/>
        </authorList>
    </citation>
    <scope>NUCLEOTIDE SEQUENCE [LARGE SCALE GENOMIC DNA]</scope>
    <source>
        <strain evidence="2 3">USBA 140</strain>
    </source>
</reference>
<keyword evidence="1" id="KW-1133">Transmembrane helix</keyword>
<dbReference type="AlphaFoldDB" id="A0A286GSD3"/>
<organism evidence="2 3">
    <name type="scientific">Caenispirillum bisanense</name>
    <dbReference type="NCBI Taxonomy" id="414052"/>
    <lineage>
        <taxon>Bacteria</taxon>
        <taxon>Pseudomonadati</taxon>
        <taxon>Pseudomonadota</taxon>
        <taxon>Alphaproteobacteria</taxon>
        <taxon>Rhodospirillales</taxon>
        <taxon>Novispirillaceae</taxon>
        <taxon>Caenispirillum</taxon>
    </lineage>
</organism>
<keyword evidence="1" id="KW-0812">Transmembrane</keyword>
<feature type="transmembrane region" description="Helical" evidence="1">
    <location>
        <begin position="46"/>
        <end position="69"/>
    </location>
</feature>
<keyword evidence="3" id="KW-1185">Reference proteome</keyword>
<keyword evidence="1" id="KW-0472">Membrane</keyword>
<gene>
    <name evidence="2" type="ORF">SAMN05421508_107109</name>
</gene>
<dbReference type="EMBL" id="OCNJ01000007">
    <property type="protein sequence ID" value="SOD97864.1"/>
    <property type="molecule type" value="Genomic_DNA"/>
</dbReference>
<dbReference type="Proteomes" id="UP000219621">
    <property type="component" value="Unassembled WGS sequence"/>
</dbReference>
<evidence type="ECO:0000313" key="2">
    <source>
        <dbReference type="EMBL" id="SOD97864.1"/>
    </source>
</evidence>
<dbReference type="RefSeq" id="WP_097280215.1">
    <property type="nucleotide sequence ID" value="NZ_OCNJ01000007.1"/>
</dbReference>
<evidence type="ECO:0000313" key="3">
    <source>
        <dbReference type="Proteomes" id="UP000219621"/>
    </source>
</evidence>
<proteinExistence type="predicted"/>